<feature type="compositionally biased region" description="Polar residues" evidence="4">
    <location>
        <begin position="247"/>
        <end position="285"/>
    </location>
</feature>
<dbReference type="PANTHER" id="PTHR46058:SF35">
    <property type="entry name" value="PROTEIN BREVIS RADIX-LIKE 2"/>
    <property type="match status" value="1"/>
</dbReference>
<dbReference type="PROSITE" id="PS51514">
    <property type="entry name" value="BRX"/>
    <property type="match status" value="2"/>
</dbReference>
<dbReference type="Pfam" id="PF08381">
    <property type="entry name" value="BRX"/>
    <property type="match status" value="2"/>
</dbReference>
<evidence type="ECO:0000256" key="1">
    <source>
        <dbReference type="ARBA" id="ARBA00004123"/>
    </source>
</evidence>
<dbReference type="InterPro" id="IPR013591">
    <property type="entry name" value="Brevis_radix_dom"/>
</dbReference>
<dbReference type="InterPro" id="IPR027988">
    <property type="entry name" value="BRX_N"/>
</dbReference>
<protein>
    <recommendedName>
        <fullName evidence="5">BRX domain-containing protein</fullName>
    </recommendedName>
</protein>
<evidence type="ECO:0000313" key="6">
    <source>
        <dbReference type="EMBL" id="EOA30814.1"/>
    </source>
</evidence>
<evidence type="ECO:0000256" key="3">
    <source>
        <dbReference type="ARBA" id="ARBA00023242"/>
    </source>
</evidence>
<proteinExistence type="inferred from homology"/>
<dbReference type="STRING" id="81985.R0HM73"/>
<dbReference type="Proteomes" id="UP000029121">
    <property type="component" value="Unassembled WGS sequence"/>
</dbReference>
<dbReference type="eggNOG" id="ENOG502QTYG">
    <property type="taxonomic scope" value="Eukaryota"/>
</dbReference>
<feature type="region of interest" description="Disordered" evidence="4">
    <location>
        <begin position="58"/>
        <end position="82"/>
    </location>
</feature>
<name>R0HM73_9BRAS</name>
<dbReference type="EMBL" id="KB870807">
    <property type="protein sequence ID" value="EOA30814.1"/>
    <property type="molecule type" value="Genomic_DNA"/>
</dbReference>
<feature type="domain" description="BRX" evidence="5">
    <location>
        <begin position="322"/>
        <end position="377"/>
    </location>
</feature>
<keyword evidence="7" id="KW-1185">Reference proteome</keyword>
<dbReference type="PANTHER" id="PTHR46058">
    <property type="entry name" value="PROTEIN BREVIS RADIX-LIKE 1"/>
    <property type="match status" value="1"/>
</dbReference>
<gene>
    <name evidence="6" type="ORF">CARUB_v10013958mg</name>
</gene>
<comment type="similarity">
    <text evidence="2">Belongs to the BRX family.</text>
</comment>
<dbReference type="GO" id="GO:0005634">
    <property type="term" value="C:nucleus"/>
    <property type="evidence" value="ECO:0007669"/>
    <property type="project" value="UniProtKB-SubCell"/>
</dbReference>
<feature type="compositionally biased region" description="Polar residues" evidence="4">
    <location>
        <begin position="66"/>
        <end position="82"/>
    </location>
</feature>
<dbReference type="OrthoDB" id="10250282at2759"/>
<comment type="subcellular location">
    <subcellularLocation>
        <location evidence="1">Nucleus</location>
    </subcellularLocation>
</comment>
<dbReference type="Pfam" id="PF13713">
    <property type="entry name" value="BRX_N"/>
    <property type="match status" value="1"/>
</dbReference>
<feature type="region of interest" description="Disordered" evidence="4">
    <location>
        <begin position="205"/>
        <end position="320"/>
    </location>
</feature>
<feature type="region of interest" description="Disordered" evidence="4">
    <location>
        <begin position="1"/>
        <end position="46"/>
    </location>
</feature>
<sequence length="377" mass="41961">MLTCIACSKQLSTNNGGSKRQEEDEDEEDRVIGTPRSKQPIKSLTSQIKDMAVKASGAYKSCKPCSGSSNQNKNRSYADSDAASNSGRFRYAYKRAGSGSSTPKILGKEMESRLKGFVSGEGTPESMSGRTESTVFMEEEDELKEWVAQVEPGVLITFVSLPEGGNDMKRIRFSREMFDKWQAQKWWAENFDKVMELYNVQQFNQQSVPLPTPPRSEDESSRIPSSKNGPATPPLNKESSRGKGYASSDSLTHQPTAQTRNGHQDSSGLATTPKLSSISGTKTETSSVDESARSSSSREEEEGEEADHSGELSVSNASDIETEWVEQDEAGVYITIRALPDGTRELRRVRFSREKFGETNARLWWEQNRARIQQQYL</sequence>
<organism evidence="6 7">
    <name type="scientific">Capsella rubella</name>
    <dbReference type="NCBI Taxonomy" id="81985"/>
    <lineage>
        <taxon>Eukaryota</taxon>
        <taxon>Viridiplantae</taxon>
        <taxon>Streptophyta</taxon>
        <taxon>Embryophyta</taxon>
        <taxon>Tracheophyta</taxon>
        <taxon>Spermatophyta</taxon>
        <taxon>Magnoliopsida</taxon>
        <taxon>eudicotyledons</taxon>
        <taxon>Gunneridae</taxon>
        <taxon>Pentapetalae</taxon>
        <taxon>rosids</taxon>
        <taxon>malvids</taxon>
        <taxon>Brassicales</taxon>
        <taxon>Brassicaceae</taxon>
        <taxon>Camelineae</taxon>
        <taxon>Capsella</taxon>
    </lineage>
</organism>
<feature type="compositionally biased region" description="Polar residues" evidence="4">
    <location>
        <begin position="36"/>
        <end position="46"/>
    </location>
</feature>
<evidence type="ECO:0000256" key="2">
    <source>
        <dbReference type="ARBA" id="ARBA00009057"/>
    </source>
</evidence>
<dbReference type="AlphaFoldDB" id="R0HM73"/>
<accession>R0HM73</accession>
<feature type="compositionally biased region" description="Polar residues" evidence="4">
    <location>
        <begin position="9"/>
        <end position="18"/>
    </location>
</feature>
<evidence type="ECO:0000256" key="4">
    <source>
        <dbReference type="SAM" id="MobiDB-lite"/>
    </source>
</evidence>
<evidence type="ECO:0000313" key="7">
    <source>
        <dbReference type="Proteomes" id="UP000029121"/>
    </source>
</evidence>
<evidence type="ECO:0000259" key="5">
    <source>
        <dbReference type="PROSITE" id="PS51514"/>
    </source>
</evidence>
<dbReference type="InterPro" id="IPR044532">
    <property type="entry name" value="BRX-like"/>
</dbReference>
<feature type="domain" description="BRX" evidence="5">
    <location>
        <begin position="144"/>
        <end position="199"/>
    </location>
</feature>
<keyword evidence="3" id="KW-0539">Nucleus</keyword>
<reference evidence="7" key="1">
    <citation type="journal article" date="2013" name="Nat. Genet.">
        <title>The Capsella rubella genome and the genomic consequences of rapid mating system evolution.</title>
        <authorList>
            <person name="Slotte T."/>
            <person name="Hazzouri K.M."/>
            <person name="Agren J.A."/>
            <person name="Koenig D."/>
            <person name="Maumus F."/>
            <person name="Guo Y.L."/>
            <person name="Steige K."/>
            <person name="Platts A.E."/>
            <person name="Escobar J.S."/>
            <person name="Newman L.K."/>
            <person name="Wang W."/>
            <person name="Mandakova T."/>
            <person name="Vello E."/>
            <person name="Smith L.M."/>
            <person name="Henz S.R."/>
            <person name="Steffen J."/>
            <person name="Takuno S."/>
            <person name="Brandvain Y."/>
            <person name="Coop G."/>
            <person name="Andolfatto P."/>
            <person name="Hu T.T."/>
            <person name="Blanchette M."/>
            <person name="Clark R.M."/>
            <person name="Quesneville H."/>
            <person name="Nordborg M."/>
            <person name="Gaut B.S."/>
            <person name="Lysak M.A."/>
            <person name="Jenkins J."/>
            <person name="Grimwood J."/>
            <person name="Chapman J."/>
            <person name="Prochnik S."/>
            <person name="Shu S."/>
            <person name="Rokhsar D."/>
            <person name="Schmutz J."/>
            <person name="Weigel D."/>
            <person name="Wright S.I."/>
        </authorList>
    </citation>
    <scope>NUCLEOTIDE SEQUENCE [LARGE SCALE GENOMIC DNA]</scope>
    <source>
        <strain evidence="7">cv. Monte Gargano</strain>
    </source>
</reference>
<dbReference type="KEGG" id="crb:17890614"/>